<dbReference type="SUPFAM" id="SSF46955">
    <property type="entry name" value="Putative DNA-binding domain"/>
    <property type="match status" value="1"/>
</dbReference>
<evidence type="ECO:0000313" key="3">
    <source>
        <dbReference type="EMBL" id="CAB4131367.1"/>
    </source>
</evidence>
<proteinExistence type="predicted"/>
<dbReference type="EMBL" id="LR796241">
    <property type="protein sequence ID" value="CAB4131367.1"/>
    <property type="molecule type" value="Genomic_DNA"/>
</dbReference>
<evidence type="ECO:0000259" key="1">
    <source>
        <dbReference type="Pfam" id="PF12728"/>
    </source>
</evidence>
<dbReference type="InterPro" id="IPR009061">
    <property type="entry name" value="DNA-bd_dom_put_sf"/>
</dbReference>
<dbReference type="EMBL" id="LR796163">
    <property type="protein sequence ID" value="CAB4122503.1"/>
    <property type="molecule type" value="Genomic_DNA"/>
</dbReference>
<dbReference type="Pfam" id="PF12728">
    <property type="entry name" value="HTH_17"/>
    <property type="match status" value="1"/>
</dbReference>
<dbReference type="Gene3D" id="1.10.1660.10">
    <property type="match status" value="1"/>
</dbReference>
<organism evidence="3">
    <name type="scientific">uncultured Caudovirales phage</name>
    <dbReference type="NCBI Taxonomy" id="2100421"/>
    <lineage>
        <taxon>Viruses</taxon>
        <taxon>Duplodnaviria</taxon>
        <taxon>Heunggongvirae</taxon>
        <taxon>Uroviricota</taxon>
        <taxon>Caudoviricetes</taxon>
        <taxon>Peduoviridae</taxon>
        <taxon>Maltschvirus</taxon>
        <taxon>Maltschvirus maltsch</taxon>
    </lineage>
</organism>
<evidence type="ECO:0000313" key="2">
    <source>
        <dbReference type="EMBL" id="CAB4122503.1"/>
    </source>
</evidence>
<accession>A0A6J5LE33</accession>
<gene>
    <name evidence="3" type="ORF">UFOVP126_69</name>
    <name evidence="2" type="ORF">UFOVP37_21</name>
</gene>
<feature type="domain" description="Helix-turn-helix" evidence="1">
    <location>
        <begin position="8"/>
        <end position="59"/>
    </location>
</feature>
<dbReference type="InterPro" id="IPR041657">
    <property type="entry name" value="HTH_17"/>
</dbReference>
<name>A0A6J5LE33_9CAUD</name>
<sequence>MEKFENQMLTPQEVSQLIKISPGTLENWRMQGRGPKFIKLGGGPRGHVRYRQQDVEDWMFEDAKNTGENK</sequence>
<reference evidence="3" key="1">
    <citation type="submission" date="2020-04" db="EMBL/GenBank/DDBJ databases">
        <authorList>
            <person name="Chiriac C."/>
            <person name="Salcher M."/>
            <person name="Ghai R."/>
            <person name="Kavagutti S V."/>
        </authorList>
    </citation>
    <scope>NUCLEOTIDE SEQUENCE</scope>
</reference>
<protein>
    <submittedName>
        <fullName evidence="3">Helix-turn-helix domain containing protein</fullName>
    </submittedName>
</protein>